<sequence length="138" mass="15456">MEPVMEPVKVIMRYTDGRLIKGYTNDFYPNKPMFHIHSAENDPANKVTEINVGQLKAIFFVKDFGGNPSYDEQKHFGEGAHIAGRKVEVTFTDGEVLVGTTVGYAPNRQGFFVHPADSESNNLRVYAVSSSVKKVRFL</sequence>
<gene>
    <name evidence="1" type="ORF">NBG4_420011</name>
</gene>
<dbReference type="AlphaFoldDB" id="A0A2U3QI55"/>
<name>A0A2U3QI55_9BACT</name>
<evidence type="ECO:0000313" key="2">
    <source>
        <dbReference type="Proteomes" id="UP000245125"/>
    </source>
</evidence>
<accession>A0A2U3QI55</accession>
<dbReference type="OrthoDB" id="5402147at2"/>
<dbReference type="EMBL" id="OUUY01000089">
    <property type="protein sequence ID" value="SPQ01087.1"/>
    <property type="molecule type" value="Genomic_DNA"/>
</dbReference>
<protein>
    <submittedName>
        <fullName evidence="1">Uncharacterized protein</fullName>
    </submittedName>
</protein>
<dbReference type="Proteomes" id="UP000245125">
    <property type="component" value="Unassembled WGS sequence"/>
</dbReference>
<evidence type="ECO:0000313" key="1">
    <source>
        <dbReference type="EMBL" id="SPQ01087.1"/>
    </source>
</evidence>
<reference evidence="2" key="1">
    <citation type="submission" date="2018-03" db="EMBL/GenBank/DDBJ databases">
        <authorList>
            <person name="Zecchin S."/>
        </authorList>
    </citation>
    <scope>NUCLEOTIDE SEQUENCE [LARGE SCALE GENOMIC DNA]</scope>
</reference>
<organism evidence="1 2">
    <name type="scientific">Candidatus Sulfobium mesophilum</name>
    <dbReference type="NCBI Taxonomy" id="2016548"/>
    <lineage>
        <taxon>Bacteria</taxon>
        <taxon>Pseudomonadati</taxon>
        <taxon>Nitrospirota</taxon>
        <taxon>Nitrospiria</taxon>
        <taxon>Nitrospirales</taxon>
        <taxon>Nitrospiraceae</taxon>
        <taxon>Candidatus Sulfobium</taxon>
    </lineage>
</organism>
<dbReference type="InterPro" id="IPR054251">
    <property type="entry name" value="DUF6982"/>
</dbReference>
<keyword evidence="2" id="KW-1185">Reference proteome</keyword>
<dbReference type="Pfam" id="PF22478">
    <property type="entry name" value="DUF6982"/>
    <property type="match status" value="1"/>
</dbReference>
<proteinExistence type="predicted"/>